<evidence type="ECO:0000313" key="1">
    <source>
        <dbReference type="EMBL" id="RJO77676.1"/>
    </source>
</evidence>
<sequence length="86" mass="9557">MAAYLLLQQRLADSERTFHETVESIRHQQAACLRGWKARGEKPAAIAAVTGLSLAELTKLLRLVAEPNQRRTETMNPPGSWIDDAS</sequence>
<accession>A0A3A4KPI0</accession>
<evidence type="ECO:0000313" key="2">
    <source>
        <dbReference type="Proteomes" id="UP000266677"/>
    </source>
</evidence>
<dbReference type="AlphaFoldDB" id="A0A3A4KPI0"/>
<reference evidence="1 2" key="1">
    <citation type="submission" date="2018-09" db="EMBL/GenBank/DDBJ databases">
        <title>YIM PH21274 draft genome.</title>
        <authorList>
            <person name="Miao C."/>
        </authorList>
    </citation>
    <scope>NUCLEOTIDE SEQUENCE [LARGE SCALE GENOMIC DNA]</scope>
    <source>
        <strain evidence="1 2">YIM PH 21724</strain>
    </source>
</reference>
<organism evidence="1 2">
    <name type="scientific">Nocardia panacis</name>
    <dbReference type="NCBI Taxonomy" id="2340916"/>
    <lineage>
        <taxon>Bacteria</taxon>
        <taxon>Bacillati</taxon>
        <taxon>Actinomycetota</taxon>
        <taxon>Actinomycetes</taxon>
        <taxon>Mycobacteriales</taxon>
        <taxon>Nocardiaceae</taxon>
        <taxon>Nocardia</taxon>
    </lineage>
</organism>
<dbReference type="Proteomes" id="UP000266677">
    <property type="component" value="Unassembled WGS sequence"/>
</dbReference>
<keyword evidence="2" id="KW-1185">Reference proteome</keyword>
<name>A0A3A4KPI0_9NOCA</name>
<dbReference type="EMBL" id="QZFU01000015">
    <property type="protein sequence ID" value="RJO77676.1"/>
    <property type="molecule type" value="Genomic_DNA"/>
</dbReference>
<comment type="caution">
    <text evidence="1">The sequence shown here is derived from an EMBL/GenBank/DDBJ whole genome shotgun (WGS) entry which is preliminary data.</text>
</comment>
<protein>
    <submittedName>
        <fullName evidence="1">Uncharacterized protein</fullName>
    </submittedName>
</protein>
<proteinExistence type="predicted"/>
<gene>
    <name evidence="1" type="ORF">D5S18_08055</name>
</gene>